<feature type="compositionally biased region" description="Low complexity" evidence="1">
    <location>
        <begin position="122"/>
        <end position="136"/>
    </location>
</feature>
<feature type="region of interest" description="Disordered" evidence="1">
    <location>
        <begin position="1"/>
        <end position="146"/>
    </location>
</feature>
<dbReference type="EMBL" id="MU860719">
    <property type="protein sequence ID" value="KAK4232998.1"/>
    <property type="molecule type" value="Genomic_DNA"/>
</dbReference>
<sequence length="688" mass="75811">MTDPPGPAPESTRDGPKITTGDDNPYFSRGDAAGSGAALDASSVEHTAPVTPTTERPPERPQHDRAAQEARVPPPGRQQSAIRLRRLRAPSVSSALPPVRTTERGPLEGQRRRSSSEPQRPTFPTAAAYTALPTLAEGNSNPSTQRRAVLQVPPPAPASGRASGRAFSAVPGAVSRQRGQTVQGHPLNQVQDRDCYDSRIVDFLDVVDPEVATLTSVTNIQNSLFVPSLGRWINRRPTYDLPQLPAMPGAFPPSKEDVAAAERGEAGQPPAAARSPSLSSVLSEPQYAILPENTSLEGWSEEDIKLLNDYVRHMLHSRRSKIKQRFKAFGKYASKPLGFLVTLYATLITLFGLAWVLFLIGWIYVGDKQLYVINVIDYVLVALFAIVGDGLAPFRAIDTYHMVFVAHYHRKTWKLRKKLLLPDLRDHNDLPTGRNSVEPDLEARNPQPQQKQEQQEQEQEEKDEFFPVLSEKEQARLVHHQTKLANSHTFYKPHETETHHAFPLRLLIAVVLLLDLHSCLQISLGVCTWGIPYERRPTAVTTTILCCSIAANITAGVLISIGDRRTRKKDVLDRLLKQDLTGEVMKKMRKKREKAAQKEEANAAAVKREDSEDGAGGEKPGRISLSLPRAWVGGERKSSEKDRGGSKESASAEDLRGGINEKDHVEDGQENKGGLQIPGGLPRIEGKT</sequence>
<dbReference type="Pfam" id="PF11204">
    <property type="entry name" value="DUF2985"/>
    <property type="match status" value="1"/>
</dbReference>
<proteinExistence type="predicted"/>
<reference evidence="3" key="1">
    <citation type="journal article" date="2023" name="Mol. Phylogenet. Evol.">
        <title>Genome-scale phylogeny and comparative genomics of the fungal order Sordariales.</title>
        <authorList>
            <person name="Hensen N."/>
            <person name="Bonometti L."/>
            <person name="Westerberg I."/>
            <person name="Brannstrom I.O."/>
            <person name="Guillou S."/>
            <person name="Cros-Aarteil S."/>
            <person name="Calhoun S."/>
            <person name="Haridas S."/>
            <person name="Kuo A."/>
            <person name="Mondo S."/>
            <person name="Pangilinan J."/>
            <person name="Riley R."/>
            <person name="LaButti K."/>
            <person name="Andreopoulos B."/>
            <person name="Lipzen A."/>
            <person name="Chen C."/>
            <person name="Yan M."/>
            <person name="Daum C."/>
            <person name="Ng V."/>
            <person name="Clum A."/>
            <person name="Steindorff A."/>
            <person name="Ohm R.A."/>
            <person name="Martin F."/>
            <person name="Silar P."/>
            <person name="Natvig D.O."/>
            <person name="Lalanne C."/>
            <person name="Gautier V."/>
            <person name="Ament-Velasquez S.L."/>
            <person name="Kruys A."/>
            <person name="Hutchinson M.I."/>
            <person name="Powell A.J."/>
            <person name="Barry K."/>
            <person name="Miller A.N."/>
            <person name="Grigoriev I.V."/>
            <person name="Debuchy R."/>
            <person name="Gladieux P."/>
            <person name="Hiltunen Thoren M."/>
            <person name="Johannesson H."/>
        </authorList>
    </citation>
    <scope>NUCLEOTIDE SEQUENCE</scope>
    <source>
        <strain evidence="3">CBS 532.94</strain>
    </source>
</reference>
<evidence type="ECO:0008006" key="5">
    <source>
        <dbReference type="Google" id="ProtNLM"/>
    </source>
</evidence>
<feature type="region of interest" description="Disordered" evidence="1">
    <location>
        <begin position="430"/>
        <end position="464"/>
    </location>
</feature>
<evidence type="ECO:0000256" key="2">
    <source>
        <dbReference type="SAM" id="Phobius"/>
    </source>
</evidence>
<comment type="caution">
    <text evidence="3">The sequence shown here is derived from an EMBL/GenBank/DDBJ whole genome shotgun (WGS) entry which is preliminary data.</text>
</comment>
<dbReference type="PANTHER" id="PTHR35872">
    <property type="entry name" value="INTEGRAL MEMBRANE PROTEIN (AFU_ORTHOLOGUE AFUA_5G07110)"/>
    <property type="match status" value="1"/>
</dbReference>
<dbReference type="InterPro" id="IPR021369">
    <property type="entry name" value="DUF2985"/>
</dbReference>
<dbReference type="AlphaFoldDB" id="A0AAN7H643"/>
<keyword evidence="2" id="KW-1133">Transmembrane helix</keyword>
<accession>A0AAN7H643</accession>
<name>A0AAN7H643_9PEZI</name>
<dbReference type="Proteomes" id="UP001303760">
    <property type="component" value="Unassembled WGS sequence"/>
</dbReference>
<evidence type="ECO:0000313" key="4">
    <source>
        <dbReference type="Proteomes" id="UP001303760"/>
    </source>
</evidence>
<feature type="compositionally biased region" description="Basic and acidic residues" evidence="1">
    <location>
        <begin position="634"/>
        <end position="646"/>
    </location>
</feature>
<gene>
    <name evidence="3" type="ORF">C8A03DRAFT_48312</name>
</gene>
<feature type="compositionally biased region" description="Basic and acidic residues" evidence="1">
    <location>
        <begin position="254"/>
        <end position="265"/>
    </location>
</feature>
<protein>
    <recommendedName>
        <fullName evidence="5">Integral membrane protein</fullName>
    </recommendedName>
</protein>
<feature type="region of interest" description="Disordered" evidence="1">
    <location>
        <begin position="587"/>
        <end position="688"/>
    </location>
</feature>
<organism evidence="3 4">
    <name type="scientific">Achaetomium macrosporum</name>
    <dbReference type="NCBI Taxonomy" id="79813"/>
    <lineage>
        <taxon>Eukaryota</taxon>
        <taxon>Fungi</taxon>
        <taxon>Dikarya</taxon>
        <taxon>Ascomycota</taxon>
        <taxon>Pezizomycotina</taxon>
        <taxon>Sordariomycetes</taxon>
        <taxon>Sordariomycetidae</taxon>
        <taxon>Sordariales</taxon>
        <taxon>Chaetomiaceae</taxon>
        <taxon>Achaetomium</taxon>
    </lineage>
</organism>
<evidence type="ECO:0000313" key="3">
    <source>
        <dbReference type="EMBL" id="KAK4232998.1"/>
    </source>
</evidence>
<feature type="transmembrane region" description="Helical" evidence="2">
    <location>
        <begin position="371"/>
        <end position="392"/>
    </location>
</feature>
<feature type="compositionally biased region" description="Basic and acidic residues" evidence="1">
    <location>
        <begin position="594"/>
        <end position="610"/>
    </location>
</feature>
<feature type="compositionally biased region" description="Polar residues" evidence="1">
    <location>
        <begin position="137"/>
        <end position="146"/>
    </location>
</feature>
<evidence type="ECO:0000256" key="1">
    <source>
        <dbReference type="SAM" id="MobiDB-lite"/>
    </source>
</evidence>
<keyword evidence="2" id="KW-0812">Transmembrane</keyword>
<keyword evidence="4" id="KW-1185">Reference proteome</keyword>
<keyword evidence="2" id="KW-0472">Membrane</keyword>
<feature type="compositionally biased region" description="Basic and acidic residues" evidence="1">
    <location>
        <begin position="56"/>
        <end position="68"/>
    </location>
</feature>
<feature type="transmembrane region" description="Helical" evidence="2">
    <location>
        <begin position="537"/>
        <end position="559"/>
    </location>
</feature>
<dbReference type="PANTHER" id="PTHR35872:SF2">
    <property type="entry name" value="INTEGRAL MEMBRANE PROTEIN (AFU_ORTHOLOGUE AFUA_5G07110)"/>
    <property type="match status" value="1"/>
</dbReference>
<feature type="compositionally biased region" description="Low complexity" evidence="1">
    <location>
        <begin position="30"/>
        <end position="42"/>
    </location>
</feature>
<reference evidence="3" key="2">
    <citation type="submission" date="2023-05" db="EMBL/GenBank/DDBJ databases">
        <authorList>
            <consortium name="Lawrence Berkeley National Laboratory"/>
            <person name="Steindorff A."/>
            <person name="Hensen N."/>
            <person name="Bonometti L."/>
            <person name="Westerberg I."/>
            <person name="Brannstrom I.O."/>
            <person name="Guillou S."/>
            <person name="Cros-Aarteil S."/>
            <person name="Calhoun S."/>
            <person name="Haridas S."/>
            <person name="Kuo A."/>
            <person name="Mondo S."/>
            <person name="Pangilinan J."/>
            <person name="Riley R."/>
            <person name="Labutti K."/>
            <person name="Andreopoulos B."/>
            <person name="Lipzen A."/>
            <person name="Chen C."/>
            <person name="Yanf M."/>
            <person name="Daum C."/>
            <person name="Ng V."/>
            <person name="Clum A."/>
            <person name="Ohm R."/>
            <person name="Martin F."/>
            <person name="Silar P."/>
            <person name="Natvig D."/>
            <person name="Lalanne C."/>
            <person name="Gautier V."/>
            <person name="Ament-Velasquez S.L."/>
            <person name="Kruys A."/>
            <person name="Hutchinson M.I."/>
            <person name="Powell A.J."/>
            <person name="Barry K."/>
            <person name="Miller A.N."/>
            <person name="Grigoriev I.V."/>
            <person name="Debuchy R."/>
            <person name="Gladieux P."/>
            <person name="Thoren M.H."/>
            <person name="Johannesson H."/>
        </authorList>
    </citation>
    <scope>NUCLEOTIDE SEQUENCE</scope>
    <source>
        <strain evidence="3">CBS 532.94</strain>
    </source>
</reference>
<feature type="transmembrane region" description="Helical" evidence="2">
    <location>
        <begin position="337"/>
        <end position="365"/>
    </location>
</feature>
<feature type="region of interest" description="Disordered" evidence="1">
    <location>
        <begin position="247"/>
        <end position="276"/>
    </location>
</feature>
<feature type="compositionally biased region" description="Basic and acidic residues" evidence="1">
    <location>
        <begin position="101"/>
        <end position="115"/>
    </location>
</feature>
<feature type="compositionally biased region" description="Basic and acidic residues" evidence="1">
    <location>
        <begin position="653"/>
        <end position="670"/>
    </location>
</feature>